<dbReference type="GeneID" id="10504736"/>
<dbReference type="GO" id="GO:0005524">
    <property type="term" value="F:ATP binding"/>
    <property type="evidence" value="ECO:0007669"/>
    <property type="project" value="UniProtKB-KW"/>
</dbReference>
<gene>
    <name evidence="7" type="ORF">DICPUDRAFT_49164</name>
</gene>
<dbReference type="Pfam" id="PF07959">
    <property type="entry name" value="Fucose_pyrophosphorylase"/>
    <property type="match status" value="1"/>
</dbReference>
<dbReference type="STRING" id="5786.F0ZSJ1"/>
<dbReference type="InterPro" id="IPR012887">
    <property type="entry name" value="GDP_fucose_pyrophosphorylase"/>
</dbReference>
<dbReference type="InterPro" id="IPR006204">
    <property type="entry name" value="GHMP_kinase_N_dom"/>
</dbReference>
<feature type="domain" description="GHMP kinase N-terminal" evidence="5">
    <location>
        <begin position="762"/>
        <end position="837"/>
    </location>
</feature>
<evidence type="ECO:0000313" key="8">
    <source>
        <dbReference type="Proteomes" id="UP000001064"/>
    </source>
</evidence>
<evidence type="ECO:0008006" key="9">
    <source>
        <dbReference type="Google" id="ProtNLM"/>
    </source>
</evidence>
<accession>F0ZSJ1</accession>
<dbReference type="KEGG" id="dpp:DICPUDRAFT_49164"/>
<dbReference type="InterPro" id="IPR020568">
    <property type="entry name" value="Ribosomal_Su5_D2-typ_SF"/>
</dbReference>
<dbReference type="RefSeq" id="XP_003290380.1">
    <property type="nucleotide sequence ID" value="XM_003290332.1"/>
</dbReference>
<dbReference type="Gene3D" id="3.30.230.120">
    <property type="match status" value="1"/>
</dbReference>
<dbReference type="SUPFAM" id="SSF54211">
    <property type="entry name" value="Ribosomal protein S5 domain 2-like"/>
    <property type="match status" value="1"/>
</dbReference>
<dbReference type="GO" id="GO:0042352">
    <property type="term" value="P:GDP-L-fucose salvage"/>
    <property type="evidence" value="ECO:0000318"/>
    <property type="project" value="GO_Central"/>
</dbReference>
<dbReference type="FunFam" id="3.30.230.120:FF:000011">
    <property type="entry name" value="Uncharacterized protein"/>
    <property type="match status" value="1"/>
</dbReference>
<dbReference type="Proteomes" id="UP000001064">
    <property type="component" value="Unassembled WGS sequence"/>
</dbReference>
<evidence type="ECO:0000256" key="2">
    <source>
        <dbReference type="ARBA" id="ARBA00022741"/>
    </source>
</evidence>
<dbReference type="EMBL" id="GL871158">
    <property type="protein sequence ID" value="EGC33103.1"/>
    <property type="molecule type" value="Genomic_DNA"/>
</dbReference>
<sequence length="1036" mass="116159">MINSLFVITEKLSALSGKSYLDSDILKNKRILLLLNGGIHQHAPLVNLCTKSFSMLPLNNKFVGDSPVYPIDILLSNLNVILPHAQPGFMVCSTESLIFLDLNDKNLNSPSSWQKPGVSVITMDVGPDYYTNHGVCRLNEKDEILEIAYKRSAEYLSNNGFISKEDKASIYTGLVFFCQKTTEKLLYLHNTPPLDSCTYLGVDSGSQLLKFGVFPDILCAMTKHETLESYLNQPCFPGSNKKLVEGARKIVWKTFRDIELHSIKIKGNYYYFKNPMDFLNFIHNNGKYQISRKMHSFIATKSPCNGVVINSILLGNGKCSDTSIIYSSVLSGNWSVGEDSIVFGAKSLSANYHIKDRMIVNEIRLKPIKMKHSSNETPRALLVLGIQDDLNLYFTDPNATIANRTWEEFLKTSGIAPEELWSKGLPRILRTARLFPIIVDDEDEKMIEASLWIQNKESPPLSVIGRWKSSKRVSICDIGNIEADFQSRREISFQVDSMEIENILVNGLDQSINPFIHKWDESGIPLGRALENLDRISFSTPLQFTGRLLSCISDTLAIYVNNRGGLRSGPAKNYSWEKAFNYFRNHDERKGFLSLIKERTKWLNSNENMIRAARHYEGAGQIVIKNIVDTCQTQLCKMDPENYRILQHNEWVCISLPVRIDLAGGWLDAAPICYEHGGNVINAAVSIRGKNPIECKVRRINEPVLIFNVVGSSLDPVVCSTLLDLLDYDQPHAPASLLKSCFLQLGLIDYSRKCKISLKEQLEKLGGGIEVRSTSNLPTGSGLGTSSILAAGLIYGIAYAYGYKYSDQHLFHAVLKVEQMLTTGGGWQDQVGGVLGGFKEGKCSKFQAKGDHINVTFEQIQMSNEDIAKFNQHLLLVYTGRTRLARDLLQDVVRRWYAKTSEILDTTNNLLKTTEKMRDALSKCDIEAIGKNLIDYWNQKKTMAAGAEPSRITELFNKVKDLVHGYSLAGAGGGGFMLLITKEDCSSTKVKIENILKNVDGFETVEFFEATINTKGLETHFEKVQDFLTVPTFVSK</sequence>
<evidence type="ECO:0000256" key="4">
    <source>
        <dbReference type="ARBA" id="ARBA00022840"/>
    </source>
</evidence>
<dbReference type="PANTHER" id="PTHR32463">
    <property type="entry name" value="L-FUCOSE KINASE"/>
    <property type="match status" value="1"/>
</dbReference>
<keyword evidence="1" id="KW-0808">Transferase</keyword>
<dbReference type="FunCoup" id="F0ZSJ1">
    <property type="interactions" value="71"/>
</dbReference>
<protein>
    <recommendedName>
        <fullName evidence="9">L-fucose kinase</fullName>
    </recommendedName>
</protein>
<dbReference type="GO" id="GO:0050201">
    <property type="term" value="F:fucokinase activity"/>
    <property type="evidence" value="ECO:0000318"/>
    <property type="project" value="GO_Central"/>
</dbReference>
<dbReference type="PRINTS" id="PR00959">
    <property type="entry name" value="MEVGALKINASE"/>
</dbReference>
<keyword evidence="4" id="KW-0067">ATP-binding</keyword>
<dbReference type="AlphaFoldDB" id="F0ZSJ1"/>
<dbReference type="InParanoid" id="F0ZSJ1"/>
<keyword evidence="2" id="KW-0547">Nucleotide-binding</keyword>
<dbReference type="OMA" id="QRWREAW"/>
<keyword evidence="3" id="KW-0418">Kinase</keyword>
<name>F0ZSJ1_DICPU</name>
<evidence type="ECO:0000313" key="7">
    <source>
        <dbReference type="EMBL" id="EGC33103.1"/>
    </source>
</evidence>
<evidence type="ECO:0000259" key="5">
    <source>
        <dbReference type="Pfam" id="PF00288"/>
    </source>
</evidence>
<evidence type="ECO:0000256" key="1">
    <source>
        <dbReference type="ARBA" id="ARBA00022679"/>
    </source>
</evidence>
<reference evidence="8" key="1">
    <citation type="journal article" date="2011" name="Genome Biol.">
        <title>Comparative genomics of the social amoebae Dictyostelium discoideum and Dictyostelium purpureum.</title>
        <authorList>
            <consortium name="US DOE Joint Genome Institute (JGI-PGF)"/>
            <person name="Sucgang R."/>
            <person name="Kuo A."/>
            <person name="Tian X."/>
            <person name="Salerno W."/>
            <person name="Parikh A."/>
            <person name="Feasley C.L."/>
            <person name="Dalin E."/>
            <person name="Tu H."/>
            <person name="Huang E."/>
            <person name="Barry K."/>
            <person name="Lindquist E."/>
            <person name="Shapiro H."/>
            <person name="Bruce D."/>
            <person name="Schmutz J."/>
            <person name="Salamov A."/>
            <person name="Fey P."/>
            <person name="Gaudet P."/>
            <person name="Anjard C."/>
            <person name="Babu M.M."/>
            <person name="Basu S."/>
            <person name="Bushmanova Y."/>
            <person name="van der Wel H."/>
            <person name="Katoh-Kurasawa M."/>
            <person name="Dinh C."/>
            <person name="Coutinho P.M."/>
            <person name="Saito T."/>
            <person name="Elias M."/>
            <person name="Schaap P."/>
            <person name="Kay R.R."/>
            <person name="Henrissat B."/>
            <person name="Eichinger L."/>
            <person name="Rivero F."/>
            <person name="Putnam N.H."/>
            <person name="West C.M."/>
            <person name="Loomis W.F."/>
            <person name="Chisholm R.L."/>
            <person name="Shaulsky G."/>
            <person name="Strassmann J.E."/>
            <person name="Queller D.C."/>
            <person name="Kuspa A."/>
            <person name="Grigoriev I.V."/>
        </authorList>
    </citation>
    <scope>NUCLEOTIDE SEQUENCE [LARGE SCALE GENOMIC DNA]</scope>
    <source>
        <strain evidence="8">QSDP1</strain>
    </source>
</reference>
<evidence type="ECO:0000259" key="6">
    <source>
        <dbReference type="Pfam" id="PF07959"/>
    </source>
</evidence>
<dbReference type="InterPro" id="IPR036554">
    <property type="entry name" value="GHMP_kinase_C_sf"/>
</dbReference>
<dbReference type="PANTHER" id="PTHR32463:SF0">
    <property type="entry name" value="L-FUCOSE KINASE"/>
    <property type="match status" value="1"/>
</dbReference>
<dbReference type="Pfam" id="PF00288">
    <property type="entry name" value="GHMP_kinases_N"/>
    <property type="match status" value="1"/>
</dbReference>
<evidence type="ECO:0000256" key="3">
    <source>
        <dbReference type="ARBA" id="ARBA00022777"/>
    </source>
</evidence>
<dbReference type="InterPro" id="IPR052203">
    <property type="entry name" value="GHMP_Kinase-Related"/>
</dbReference>
<dbReference type="SUPFAM" id="SSF55060">
    <property type="entry name" value="GHMP Kinase, C-terminal domain"/>
    <property type="match status" value="1"/>
</dbReference>
<feature type="domain" description="GDP-fucose pyrophosphorylase" evidence="6">
    <location>
        <begin position="24"/>
        <end position="438"/>
    </location>
</feature>
<dbReference type="VEuPathDB" id="AmoebaDB:DICPUDRAFT_49164"/>
<dbReference type="OrthoDB" id="271303at2759"/>
<organism evidence="7 8">
    <name type="scientific">Dictyostelium purpureum</name>
    <name type="common">Slime mold</name>
    <dbReference type="NCBI Taxonomy" id="5786"/>
    <lineage>
        <taxon>Eukaryota</taxon>
        <taxon>Amoebozoa</taxon>
        <taxon>Evosea</taxon>
        <taxon>Eumycetozoa</taxon>
        <taxon>Dictyostelia</taxon>
        <taxon>Dictyosteliales</taxon>
        <taxon>Dictyosteliaceae</taxon>
        <taxon>Dictyostelium</taxon>
    </lineage>
</organism>
<dbReference type="eggNOG" id="KOG4644">
    <property type="taxonomic scope" value="Eukaryota"/>
</dbReference>
<keyword evidence="8" id="KW-1185">Reference proteome</keyword>
<proteinExistence type="predicted"/>